<dbReference type="AlphaFoldDB" id="A0A139IQP9"/>
<dbReference type="Proteomes" id="UP000073492">
    <property type="component" value="Unassembled WGS sequence"/>
</dbReference>
<name>A0A139IQP9_9PEZI</name>
<keyword evidence="2" id="KW-1185">Reference proteome</keyword>
<organism evidence="1 2">
    <name type="scientific">Pseudocercospora musae</name>
    <dbReference type="NCBI Taxonomy" id="113226"/>
    <lineage>
        <taxon>Eukaryota</taxon>
        <taxon>Fungi</taxon>
        <taxon>Dikarya</taxon>
        <taxon>Ascomycota</taxon>
        <taxon>Pezizomycotina</taxon>
        <taxon>Dothideomycetes</taxon>
        <taxon>Dothideomycetidae</taxon>
        <taxon>Mycosphaerellales</taxon>
        <taxon>Mycosphaerellaceae</taxon>
        <taxon>Pseudocercospora</taxon>
    </lineage>
</organism>
<sequence>MGSREERTLARFVKADPPSLPKVQHLPLRHSRHGPVLTLRASTRALSAPKLFLSSSSTSSSISPSHSFTCILL</sequence>
<gene>
    <name evidence="1" type="ORF">AC579_4769</name>
</gene>
<proteinExistence type="predicted"/>
<reference evidence="1 2" key="1">
    <citation type="submission" date="2015-07" db="EMBL/GenBank/DDBJ databases">
        <title>Comparative genomics of the Sigatoka disease complex on banana suggests a link between parallel evolutionary changes in Pseudocercospora fijiensis and Pseudocercospora eumusae and increased virulence on the banana host.</title>
        <authorList>
            <person name="Chang T.-C."/>
            <person name="Salvucci A."/>
            <person name="Crous P.W."/>
            <person name="Stergiopoulos I."/>
        </authorList>
    </citation>
    <scope>NUCLEOTIDE SEQUENCE [LARGE SCALE GENOMIC DNA]</scope>
    <source>
        <strain evidence="1 2">CBS 116634</strain>
    </source>
</reference>
<accession>A0A139IQP9</accession>
<protein>
    <submittedName>
        <fullName evidence="1">Uncharacterized protein</fullName>
    </submittedName>
</protein>
<dbReference type="EMBL" id="LFZO01000028">
    <property type="protein sequence ID" value="KXT16894.1"/>
    <property type="molecule type" value="Genomic_DNA"/>
</dbReference>
<comment type="caution">
    <text evidence="1">The sequence shown here is derived from an EMBL/GenBank/DDBJ whole genome shotgun (WGS) entry which is preliminary data.</text>
</comment>
<evidence type="ECO:0000313" key="1">
    <source>
        <dbReference type="EMBL" id="KXT16894.1"/>
    </source>
</evidence>
<evidence type="ECO:0000313" key="2">
    <source>
        <dbReference type="Proteomes" id="UP000073492"/>
    </source>
</evidence>